<dbReference type="Proteomes" id="UP000678499">
    <property type="component" value="Unassembled WGS sequence"/>
</dbReference>
<protein>
    <recommendedName>
        <fullName evidence="2">Ig-like domain-containing protein</fullName>
    </recommendedName>
</protein>
<evidence type="ECO:0000313" key="3">
    <source>
        <dbReference type="EMBL" id="CAD7283883.1"/>
    </source>
</evidence>
<dbReference type="FunFam" id="2.60.40.10:FF:001061">
    <property type="entry name" value="Uncharacterized protein, isoform C"/>
    <property type="match status" value="1"/>
</dbReference>
<feature type="region of interest" description="Disordered" evidence="1">
    <location>
        <begin position="282"/>
        <end position="303"/>
    </location>
</feature>
<gene>
    <name evidence="3" type="ORF">NMOB1V02_LOCUS11491</name>
</gene>
<dbReference type="AlphaFoldDB" id="A0A7R9C0G2"/>
<dbReference type="InterPro" id="IPR007110">
    <property type="entry name" value="Ig-like_dom"/>
</dbReference>
<dbReference type="SMART" id="SM00409">
    <property type="entry name" value="IG"/>
    <property type="match status" value="1"/>
</dbReference>
<dbReference type="InterPro" id="IPR013106">
    <property type="entry name" value="Ig_V-set"/>
</dbReference>
<dbReference type="EMBL" id="CAJPEX010006345">
    <property type="protein sequence ID" value="CAG0924035.1"/>
    <property type="molecule type" value="Genomic_DNA"/>
</dbReference>
<keyword evidence="4" id="KW-1185">Reference proteome</keyword>
<dbReference type="PROSITE" id="PS50835">
    <property type="entry name" value="IG_LIKE"/>
    <property type="match status" value="1"/>
</dbReference>
<dbReference type="EMBL" id="OA888382">
    <property type="protein sequence ID" value="CAD7283883.1"/>
    <property type="molecule type" value="Genomic_DNA"/>
</dbReference>
<evidence type="ECO:0000313" key="4">
    <source>
        <dbReference type="Proteomes" id="UP000678499"/>
    </source>
</evidence>
<dbReference type="PANTHER" id="PTHR23279">
    <property type="entry name" value="DEFECTIVE PROBOSCIS EXTENSION RESPONSE DPR -RELATED"/>
    <property type="match status" value="1"/>
</dbReference>
<dbReference type="GO" id="GO:0032589">
    <property type="term" value="C:neuron projection membrane"/>
    <property type="evidence" value="ECO:0007669"/>
    <property type="project" value="TreeGrafter"/>
</dbReference>
<reference evidence="3" key="1">
    <citation type="submission" date="2020-11" db="EMBL/GenBank/DDBJ databases">
        <authorList>
            <person name="Tran Van P."/>
        </authorList>
    </citation>
    <scope>NUCLEOTIDE SEQUENCE</scope>
</reference>
<dbReference type="InterPro" id="IPR003599">
    <property type="entry name" value="Ig_sub"/>
</dbReference>
<proteinExistence type="predicted"/>
<dbReference type="SMART" id="SM00408">
    <property type="entry name" value="IGc2"/>
    <property type="match status" value="1"/>
</dbReference>
<dbReference type="PANTHER" id="PTHR23279:SF45">
    <property type="entry name" value="DEFECTIVE PROBOSCIS EXTENSION RESPONSE 12, ISOFORM C"/>
    <property type="match status" value="1"/>
</dbReference>
<name>A0A7R9C0G2_9CRUS</name>
<organism evidence="3">
    <name type="scientific">Notodromas monacha</name>
    <dbReference type="NCBI Taxonomy" id="399045"/>
    <lineage>
        <taxon>Eukaryota</taxon>
        <taxon>Metazoa</taxon>
        <taxon>Ecdysozoa</taxon>
        <taxon>Arthropoda</taxon>
        <taxon>Crustacea</taxon>
        <taxon>Oligostraca</taxon>
        <taxon>Ostracoda</taxon>
        <taxon>Podocopa</taxon>
        <taxon>Podocopida</taxon>
        <taxon>Cypridocopina</taxon>
        <taxon>Cypridoidea</taxon>
        <taxon>Cyprididae</taxon>
        <taxon>Notodromas</taxon>
    </lineage>
</organism>
<dbReference type="InterPro" id="IPR036179">
    <property type="entry name" value="Ig-like_dom_sf"/>
</dbReference>
<dbReference type="InterPro" id="IPR013783">
    <property type="entry name" value="Ig-like_fold"/>
</dbReference>
<dbReference type="OrthoDB" id="10031887at2759"/>
<dbReference type="InterPro" id="IPR037448">
    <property type="entry name" value="Zig-8"/>
</dbReference>
<evidence type="ECO:0000259" key="2">
    <source>
        <dbReference type="PROSITE" id="PS50835"/>
    </source>
</evidence>
<feature type="domain" description="Ig-like" evidence="2">
    <location>
        <begin position="50"/>
        <end position="150"/>
    </location>
</feature>
<dbReference type="SMART" id="SM00406">
    <property type="entry name" value="IGv"/>
    <property type="match status" value="1"/>
</dbReference>
<feature type="compositionally biased region" description="Basic and acidic residues" evidence="1">
    <location>
        <begin position="292"/>
        <end position="303"/>
    </location>
</feature>
<dbReference type="SUPFAM" id="SSF48726">
    <property type="entry name" value="Immunoglobulin"/>
    <property type="match status" value="1"/>
</dbReference>
<dbReference type="GO" id="GO:0050808">
    <property type="term" value="P:synapse organization"/>
    <property type="evidence" value="ECO:0007669"/>
    <property type="project" value="TreeGrafter"/>
</dbReference>
<sequence>MHPHLYFFHVQIDDISKTGNRKRSSANDWNEDTLYGTPDYSKMTKDRPIPFFDNSTSQEVFVAAGTTAVLQCKVRNLGQMALSWFRKKDYHILTSGRHSFTNDDRFTPLHQEGSDEWLLQMKNVKMGDNGTYQCQVATPNGILSRKIELTVVVPEAFILGANKDYHTEKGTSFTLVCIVEKVATPNGILSRKIELTVVIPEAFILGANKDYHTEKGTSFTLVCIVEKLYPHSADSGSGSENYPTSGRETASVLVAVFRTACHTTVWFVAAAVGVYIKAVEPRPRRRRRGKERKPPEGRNREITFPRHRRLEKRALMCESRRRGGCISRPIGTLKTTNE</sequence>
<accession>A0A7R9C0G2</accession>
<dbReference type="Gene3D" id="2.60.40.10">
    <property type="entry name" value="Immunoglobulins"/>
    <property type="match status" value="1"/>
</dbReference>
<dbReference type="InterPro" id="IPR003598">
    <property type="entry name" value="Ig_sub2"/>
</dbReference>
<dbReference type="Pfam" id="PF07686">
    <property type="entry name" value="V-set"/>
    <property type="match status" value="1"/>
</dbReference>
<evidence type="ECO:0000256" key="1">
    <source>
        <dbReference type="SAM" id="MobiDB-lite"/>
    </source>
</evidence>